<dbReference type="InterPro" id="IPR023271">
    <property type="entry name" value="Aquaporin-like"/>
</dbReference>
<dbReference type="InterPro" id="IPR000292">
    <property type="entry name" value="For/NO2_transpt"/>
</dbReference>
<dbReference type="PROSITE" id="PS01005">
    <property type="entry name" value="FORMATE_NITRITE_TP_1"/>
    <property type="match status" value="1"/>
</dbReference>
<reference evidence="8 9" key="1">
    <citation type="journal article" date="2024" name="Nat. Commun.">
        <title>Phylogenomics reveals the evolutionary origins of lichenization in chlorophyte algae.</title>
        <authorList>
            <person name="Puginier C."/>
            <person name="Libourel C."/>
            <person name="Otte J."/>
            <person name="Skaloud P."/>
            <person name="Haon M."/>
            <person name="Grisel S."/>
            <person name="Petersen M."/>
            <person name="Berrin J.G."/>
            <person name="Delaux P.M."/>
            <person name="Dal Grande F."/>
            <person name="Keller J."/>
        </authorList>
    </citation>
    <scope>NUCLEOTIDE SEQUENCE [LARGE SCALE GENOMIC DNA]</scope>
    <source>
        <strain evidence="8 9">SAG 2036</strain>
    </source>
</reference>
<protein>
    <submittedName>
        <fullName evidence="8">Uncharacterized protein</fullName>
    </submittedName>
</protein>
<dbReference type="AlphaFoldDB" id="A0AAW1PNN5"/>
<name>A0AAW1PNN5_9CHLO</name>
<comment type="subcellular location">
    <subcellularLocation>
        <location evidence="1">Membrane</location>
        <topology evidence="1">Multi-pass membrane protein</topology>
    </subcellularLocation>
</comment>
<dbReference type="Pfam" id="PF01226">
    <property type="entry name" value="Form_Nir_trans"/>
    <property type="match status" value="1"/>
</dbReference>
<organism evidence="8 9">
    <name type="scientific">Symbiochloris irregularis</name>
    <dbReference type="NCBI Taxonomy" id="706552"/>
    <lineage>
        <taxon>Eukaryota</taxon>
        <taxon>Viridiplantae</taxon>
        <taxon>Chlorophyta</taxon>
        <taxon>core chlorophytes</taxon>
        <taxon>Trebouxiophyceae</taxon>
        <taxon>Trebouxiales</taxon>
        <taxon>Trebouxiaceae</taxon>
        <taxon>Symbiochloris</taxon>
    </lineage>
</organism>
<dbReference type="EMBL" id="JALJOQ010000016">
    <property type="protein sequence ID" value="KAK9809749.1"/>
    <property type="molecule type" value="Genomic_DNA"/>
</dbReference>
<keyword evidence="4 7" id="KW-1133">Transmembrane helix</keyword>
<evidence type="ECO:0000256" key="6">
    <source>
        <dbReference type="ARBA" id="ARBA00049660"/>
    </source>
</evidence>
<dbReference type="PANTHER" id="PTHR30520:SF6">
    <property type="entry name" value="FORMATE_NITRATE FAMILY TRANSPORTER (EUROFUNG)"/>
    <property type="match status" value="1"/>
</dbReference>
<keyword evidence="5 7" id="KW-0472">Membrane</keyword>
<dbReference type="FunFam" id="1.20.1080.10:FF:000011">
    <property type="entry name" value="Formate family transporter"/>
    <property type="match status" value="1"/>
</dbReference>
<comment type="caution">
    <text evidence="8">The sequence shown here is derived from an EMBL/GenBank/DDBJ whole genome shotgun (WGS) entry which is preliminary data.</text>
</comment>
<accession>A0AAW1PNN5</accession>
<evidence type="ECO:0000256" key="2">
    <source>
        <dbReference type="ARBA" id="ARBA00022448"/>
    </source>
</evidence>
<evidence type="ECO:0000256" key="4">
    <source>
        <dbReference type="ARBA" id="ARBA00022989"/>
    </source>
</evidence>
<evidence type="ECO:0000256" key="1">
    <source>
        <dbReference type="ARBA" id="ARBA00004141"/>
    </source>
</evidence>
<dbReference type="Gene3D" id="1.20.1080.10">
    <property type="entry name" value="Glycerol uptake facilitator protein"/>
    <property type="match status" value="1"/>
</dbReference>
<dbReference type="GO" id="GO:0005886">
    <property type="term" value="C:plasma membrane"/>
    <property type="evidence" value="ECO:0007669"/>
    <property type="project" value="TreeGrafter"/>
</dbReference>
<proteinExistence type="inferred from homology"/>
<keyword evidence="3 7" id="KW-0812">Transmembrane</keyword>
<feature type="transmembrane region" description="Helical" evidence="7">
    <location>
        <begin position="146"/>
        <end position="164"/>
    </location>
</feature>
<feature type="transmembrane region" description="Helical" evidence="7">
    <location>
        <begin position="103"/>
        <end position="126"/>
    </location>
</feature>
<gene>
    <name evidence="8" type="ORF">WJX73_002441</name>
</gene>
<evidence type="ECO:0000256" key="5">
    <source>
        <dbReference type="ARBA" id="ARBA00023136"/>
    </source>
</evidence>
<evidence type="ECO:0000256" key="7">
    <source>
        <dbReference type="SAM" id="Phobius"/>
    </source>
</evidence>
<dbReference type="PANTHER" id="PTHR30520">
    <property type="entry name" value="FORMATE TRANSPORTER-RELATED"/>
    <property type="match status" value="1"/>
</dbReference>
<keyword evidence="2" id="KW-0813">Transport</keyword>
<comment type="similarity">
    <text evidence="6">Belongs to the FNT transporter (TC 1.A.16) family.</text>
</comment>
<feature type="transmembrane region" description="Helical" evidence="7">
    <location>
        <begin position="185"/>
        <end position="213"/>
    </location>
</feature>
<dbReference type="GO" id="GO:0015499">
    <property type="term" value="F:formate transmembrane transporter activity"/>
    <property type="evidence" value="ECO:0007669"/>
    <property type="project" value="TreeGrafter"/>
</dbReference>
<keyword evidence="9" id="KW-1185">Reference proteome</keyword>
<evidence type="ECO:0000313" key="9">
    <source>
        <dbReference type="Proteomes" id="UP001465755"/>
    </source>
</evidence>
<evidence type="ECO:0000256" key="3">
    <source>
        <dbReference type="ARBA" id="ARBA00022692"/>
    </source>
</evidence>
<evidence type="ECO:0000313" key="8">
    <source>
        <dbReference type="EMBL" id="KAK9809749.1"/>
    </source>
</evidence>
<feature type="transmembrane region" description="Helical" evidence="7">
    <location>
        <begin position="233"/>
        <end position="252"/>
    </location>
</feature>
<feature type="transmembrane region" description="Helical" evidence="7">
    <location>
        <begin position="264"/>
        <end position="286"/>
    </location>
</feature>
<dbReference type="Proteomes" id="UP001465755">
    <property type="component" value="Unassembled WGS sequence"/>
</dbReference>
<dbReference type="InterPro" id="IPR024002">
    <property type="entry name" value="For/NO2_transpt_CS"/>
</dbReference>
<sequence>MSACICQPVLPCTRRGSVRPASAFLTSTSGPSLFAKPQRLASLKAADGANAAHRASKVIVASTAGPLAPSSLSSSAECSQPEQTYDKLIALGALKANTPLPRAILLSLLAGAFISFGAMMVLAVGASCPGLASSNPGLQRLIQGAFGLPMGLILVVLTGAELFTGNTMLMPLAVLEGRSTIKQLLTNWFVSFFGNLAGSIAVVYLVGTSGLFASLSAPASVAATKTSLTFTQAFTRGIIANWLVCLGVWMTAAASSLPGKALGAWFPVTAFSSAGGEHSVANMFSIPMGIYLAGDVSWKSFFGANLLPVVLGNIVSGVLFCALAFHWCYGLRHRSATA</sequence>
<feature type="transmembrane region" description="Helical" evidence="7">
    <location>
        <begin position="306"/>
        <end position="329"/>
    </location>
</feature>